<dbReference type="EMBL" id="ASHM01012177">
    <property type="protein sequence ID" value="PNX94124.1"/>
    <property type="molecule type" value="Genomic_DNA"/>
</dbReference>
<dbReference type="Pfam" id="PF14223">
    <property type="entry name" value="Retrotran_gag_2"/>
    <property type="match status" value="1"/>
</dbReference>
<dbReference type="InterPro" id="IPR036397">
    <property type="entry name" value="RNaseH_sf"/>
</dbReference>
<feature type="domain" description="Integrase catalytic" evidence="2">
    <location>
        <begin position="335"/>
        <end position="511"/>
    </location>
</feature>
<dbReference type="STRING" id="57577.A0A2K3MTR7"/>
<gene>
    <name evidence="3" type="ORF">L195_g017292</name>
</gene>
<comment type="caution">
    <text evidence="3">The sequence shown here is derived from an EMBL/GenBank/DDBJ whole genome shotgun (WGS) entry which is preliminary data.</text>
</comment>
<dbReference type="PANTHER" id="PTHR11439">
    <property type="entry name" value="GAG-POL-RELATED RETROTRANSPOSON"/>
    <property type="match status" value="1"/>
</dbReference>
<sequence>MTTSTASNNTSNNTIAVGTNTAIVLQTHHSLKLTSQNYPAWRVQMNALFIGYDLTGYIDGTTECPPKTDPNFNFWTRQDQLILHAIITSVDPSIITALGNVKTSQQAWEVLQKMFASKTRSRIMHLKERLSRLNKGASPVSEYLNNVKAIADELAIINSPLDDIDLVIHTLNGLGTEYREITTAIRTRENPISFDNLHDLLTDFETYLKRDEINNDSSSLESIATANAAFKGKQPYQKRGNSYGGSYPNNGGSTSSGQSRKVICQYCDKTGHSAKICYKLHGYPRRTNSSAAHHARTNNFAAHHARATPRTASSQEWIMDSGATHHITNALDNLHLNRPYHGTDELLVGDGSGLPITHTGKTSICTSSHSLQLPHVLHDLKTRAPLIKGHHKQGLYILPQPTSSPTALHATTNRPWHHILDNGGEFIKLKTFLTTHGISHYTTPPHTPELNALAERRHRHIVETGKALLHTANLPASFWSHAFRTAVYLINRLPTPTLNMKSPFQILHQTKPNPLHLHSFGCLCFPWLRPYTSNKLQPRSQPCIFVGYADTQYAYHCLDPTTNKIYTSRHVKFYDHIFPYNTYRPSHNPPSNSPIITQQPLHTLISIPNQEHPPNIIQNNGTPSIETTPLTEHSTSHTPTISSPLITEQSNPCLVSNEESPLTPNTSSGNDQNISPLVQIHVPINPPAAPIPPSRPVTRSQNNIFKPKRLFQATKHPLAENVEPSSIKEAMKHDHWRKAIYEEFDALVRNGTWSLVPPPKDTNIVGCKWLFRIKRQADGSIDRYKARLVAKGFTQRHGVDFHETFAPVVRPQTIKIIITLALGHKWKMHQLDVNNAFLQGSLKEQVYMTQPPGLKDSQHPHYVCKLHKAIYGLRQAPRAWHDALKNFTVSYGFLCSKSDPSLFIYAAEGILAYFLVYVDDLLLTGNNDHFMHQFISNLSKKFSLKNMGAPHYFLGIEIIPTTSGILLSQHKHVRDILQRFDMEGAKPSPTPLSATATLQLHDGTPSTDATEYRSILGALQYLNLTRPDLSFSINKLAQFMHKPTTLHLQHLKRILRYLKTTINHGILLQPTTSHNLIAYSDADWGGNPDDRTSTSAYIIFLGCNPISWLSKKQRTVARSSTEAEYRAVATTTAEVMWLSNLLSELQVPMANPPKILCDNVGATYLCANPVLHSRMKHISMDYHFVREQVQAKQLQVSHVSTKDQLADILTKPLGTAKFNDISSKIKVTNGNFILRGHIRG</sequence>
<protein>
    <submittedName>
        <fullName evidence="3">Retrovirus-related Pol polyprotein from transposon TNT 1-94</fullName>
    </submittedName>
</protein>
<dbReference type="InterPro" id="IPR012337">
    <property type="entry name" value="RNaseH-like_sf"/>
</dbReference>
<organism evidence="3 4">
    <name type="scientific">Trifolium pratense</name>
    <name type="common">Red clover</name>
    <dbReference type="NCBI Taxonomy" id="57577"/>
    <lineage>
        <taxon>Eukaryota</taxon>
        <taxon>Viridiplantae</taxon>
        <taxon>Streptophyta</taxon>
        <taxon>Embryophyta</taxon>
        <taxon>Tracheophyta</taxon>
        <taxon>Spermatophyta</taxon>
        <taxon>Magnoliopsida</taxon>
        <taxon>eudicotyledons</taxon>
        <taxon>Gunneridae</taxon>
        <taxon>Pentapetalae</taxon>
        <taxon>rosids</taxon>
        <taxon>fabids</taxon>
        <taxon>Fabales</taxon>
        <taxon>Fabaceae</taxon>
        <taxon>Papilionoideae</taxon>
        <taxon>50 kb inversion clade</taxon>
        <taxon>NPAAA clade</taxon>
        <taxon>Hologalegina</taxon>
        <taxon>IRL clade</taxon>
        <taxon>Trifolieae</taxon>
        <taxon>Trifolium</taxon>
    </lineage>
</organism>
<evidence type="ECO:0000256" key="1">
    <source>
        <dbReference type="SAM" id="MobiDB-lite"/>
    </source>
</evidence>
<feature type="region of interest" description="Disordered" evidence="1">
    <location>
        <begin position="234"/>
        <end position="258"/>
    </location>
</feature>
<dbReference type="PROSITE" id="PS50994">
    <property type="entry name" value="INTEGRASE"/>
    <property type="match status" value="1"/>
</dbReference>
<dbReference type="Pfam" id="PF07727">
    <property type="entry name" value="RVT_2"/>
    <property type="match status" value="1"/>
</dbReference>
<feature type="compositionally biased region" description="Low complexity" evidence="1">
    <location>
        <begin position="240"/>
        <end position="257"/>
    </location>
</feature>
<dbReference type="InterPro" id="IPR001584">
    <property type="entry name" value="Integrase_cat-core"/>
</dbReference>
<dbReference type="InterPro" id="IPR043502">
    <property type="entry name" value="DNA/RNA_pol_sf"/>
</dbReference>
<dbReference type="PANTHER" id="PTHR11439:SF455">
    <property type="entry name" value="RLK (RECEPTOR-LIKE PROTEIN KINASE) 8, PUTATIVE-RELATED"/>
    <property type="match status" value="1"/>
</dbReference>
<name>A0A2K3MTR7_TRIPR</name>
<reference evidence="3 4" key="2">
    <citation type="journal article" date="2017" name="Front. Plant Sci.">
        <title>Gene Classification and Mining of Molecular Markers Useful in Red Clover (Trifolium pratense) Breeding.</title>
        <authorList>
            <person name="Istvanek J."/>
            <person name="Dluhosova J."/>
            <person name="Dluhos P."/>
            <person name="Patkova L."/>
            <person name="Nedelnik J."/>
            <person name="Repkova J."/>
        </authorList>
    </citation>
    <scope>NUCLEOTIDE SEQUENCE [LARGE SCALE GENOMIC DNA]</scope>
    <source>
        <strain evidence="4">cv. Tatra</strain>
        <tissue evidence="3">Young leaves</tissue>
    </source>
</reference>
<accession>A0A2K3MTR7</accession>
<feature type="region of interest" description="Disordered" evidence="1">
    <location>
        <begin position="608"/>
        <end position="647"/>
    </location>
</feature>
<dbReference type="GO" id="GO:0003676">
    <property type="term" value="F:nucleic acid binding"/>
    <property type="evidence" value="ECO:0007669"/>
    <property type="project" value="InterPro"/>
</dbReference>
<dbReference type="InterPro" id="IPR013103">
    <property type="entry name" value="RVT_2"/>
</dbReference>
<dbReference type="InterPro" id="IPR057670">
    <property type="entry name" value="SH3_retrovirus"/>
</dbReference>
<proteinExistence type="predicted"/>
<dbReference type="AlphaFoldDB" id="A0A2K3MTR7"/>
<dbReference type="Pfam" id="PF25597">
    <property type="entry name" value="SH3_retrovirus"/>
    <property type="match status" value="1"/>
</dbReference>
<dbReference type="SUPFAM" id="SSF56672">
    <property type="entry name" value="DNA/RNA polymerases"/>
    <property type="match status" value="1"/>
</dbReference>
<evidence type="ECO:0000259" key="2">
    <source>
        <dbReference type="PROSITE" id="PS50994"/>
    </source>
</evidence>
<dbReference type="Proteomes" id="UP000236291">
    <property type="component" value="Unassembled WGS sequence"/>
</dbReference>
<dbReference type="SUPFAM" id="SSF53098">
    <property type="entry name" value="Ribonuclease H-like"/>
    <property type="match status" value="1"/>
</dbReference>
<dbReference type="GO" id="GO:0015074">
    <property type="term" value="P:DNA integration"/>
    <property type="evidence" value="ECO:0007669"/>
    <property type="project" value="InterPro"/>
</dbReference>
<dbReference type="Gene3D" id="3.30.420.10">
    <property type="entry name" value="Ribonuclease H-like superfamily/Ribonuclease H"/>
    <property type="match status" value="1"/>
</dbReference>
<evidence type="ECO:0000313" key="4">
    <source>
        <dbReference type="Proteomes" id="UP000236291"/>
    </source>
</evidence>
<feature type="compositionally biased region" description="Polar residues" evidence="1">
    <location>
        <begin position="616"/>
        <end position="632"/>
    </location>
</feature>
<reference evidence="3 4" key="1">
    <citation type="journal article" date="2014" name="Am. J. Bot.">
        <title>Genome assembly and annotation for red clover (Trifolium pratense; Fabaceae).</title>
        <authorList>
            <person name="Istvanek J."/>
            <person name="Jaros M."/>
            <person name="Krenek A."/>
            <person name="Repkova J."/>
        </authorList>
    </citation>
    <scope>NUCLEOTIDE SEQUENCE [LARGE SCALE GENOMIC DNA]</scope>
    <source>
        <strain evidence="4">cv. Tatra</strain>
        <tissue evidence="3">Young leaves</tissue>
    </source>
</reference>
<dbReference type="CDD" id="cd09272">
    <property type="entry name" value="RNase_HI_RT_Ty1"/>
    <property type="match status" value="1"/>
</dbReference>
<feature type="compositionally biased region" description="Low complexity" evidence="1">
    <location>
        <begin position="636"/>
        <end position="647"/>
    </location>
</feature>
<evidence type="ECO:0000313" key="3">
    <source>
        <dbReference type="EMBL" id="PNX94124.1"/>
    </source>
</evidence>